<evidence type="ECO:0000313" key="2">
    <source>
        <dbReference type="EMBL" id="MBM6852539.1"/>
    </source>
</evidence>
<keyword evidence="3" id="KW-1185">Reference proteome</keyword>
<dbReference type="EMBL" id="JACSNX010000056">
    <property type="protein sequence ID" value="MBM6852539.1"/>
    <property type="molecule type" value="Genomic_DNA"/>
</dbReference>
<protein>
    <submittedName>
        <fullName evidence="2">Pyruvate ferredoxin oxidoreductase</fullName>
    </submittedName>
</protein>
<dbReference type="PANTHER" id="PTHR42897:SF2">
    <property type="entry name" value="PYRUVATE SYNTHASE SUBUNIT PORB"/>
    <property type="match status" value="1"/>
</dbReference>
<dbReference type="InterPro" id="IPR051479">
    <property type="entry name" value="PorB-like"/>
</dbReference>
<sequence length="55" mass="6787">YILSYKPRNKLPVEEYLKMQGRFAHMFKPGNEWMIEEVQKEVDRNWEELLKLAEM</sequence>
<dbReference type="PANTHER" id="PTHR42897">
    <property type="entry name" value="PYRUVATE SYNTHASE SUBUNIT PORB"/>
    <property type="match status" value="1"/>
</dbReference>
<accession>A0ABS2FXY3</accession>
<reference evidence="2 3" key="1">
    <citation type="journal article" date="2021" name="Sci. Rep.">
        <title>The distribution of antibiotic resistance genes in chicken gut microbiota commensals.</title>
        <authorList>
            <person name="Juricova H."/>
            <person name="Matiasovicova J."/>
            <person name="Kubasova T."/>
            <person name="Cejkova D."/>
            <person name="Rychlik I."/>
        </authorList>
    </citation>
    <scope>NUCLEOTIDE SEQUENCE [LARGE SCALE GENOMIC DNA]</scope>
    <source>
        <strain evidence="2 3">An411</strain>
    </source>
</reference>
<keyword evidence="1" id="KW-0560">Oxidoreductase</keyword>
<dbReference type="Gene3D" id="3.40.50.970">
    <property type="match status" value="1"/>
</dbReference>
<proteinExistence type="predicted"/>
<keyword evidence="2" id="KW-0670">Pyruvate</keyword>
<dbReference type="InterPro" id="IPR029061">
    <property type="entry name" value="THDP-binding"/>
</dbReference>
<gene>
    <name evidence="2" type="ORF">H9X91_14020</name>
</gene>
<dbReference type="SUPFAM" id="SSF52518">
    <property type="entry name" value="Thiamin diphosphate-binding fold (THDP-binding)"/>
    <property type="match status" value="1"/>
</dbReference>
<evidence type="ECO:0000256" key="1">
    <source>
        <dbReference type="ARBA" id="ARBA00023002"/>
    </source>
</evidence>
<evidence type="ECO:0000313" key="3">
    <source>
        <dbReference type="Proteomes" id="UP000719500"/>
    </source>
</evidence>
<dbReference type="Proteomes" id="UP000719500">
    <property type="component" value="Unassembled WGS sequence"/>
</dbReference>
<comment type="caution">
    <text evidence="2">The sequence shown here is derived from an EMBL/GenBank/DDBJ whole genome shotgun (WGS) entry which is preliminary data.</text>
</comment>
<name>A0ABS2FXY3_9FIRM</name>
<organism evidence="2 3">
    <name type="scientific">Oscillibacter valericigenes</name>
    <dbReference type="NCBI Taxonomy" id="351091"/>
    <lineage>
        <taxon>Bacteria</taxon>
        <taxon>Bacillati</taxon>
        <taxon>Bacillota</taxon>
        <taxon>Clostridia</taxon>
        <taxon>Eubacteriales</taxon>
        <taxon>Oscillospiraceae</taxon>
        <taxon>Oscillibacter</taxon>
    </lineage>
</organism>
<feature type="non-terminal residue" evidence="2">
    <location>
        <position position="1"/>
    </location>
</feature>